<reference evidence="3 4" key="1">
    <citation type="journal article" date="2006" name="Science">
        <title>Phytophthora genome sequences uncover evolutionary origins and mechanisms of pathogenesis.</title>
        <authorList>
            <person name="Tyler B.M."/>
            <person name="Tripathy S."/>
            <person name="Zhang X."/>
            <person name="Dehal P."/>
            <person name="Jiang R.H."/>
            <person name="Aerts A."/>
            <person name="Arredondo F.D."/>
            <person name="Baxter L."/>
            <person name="Bensasson D."/>
            <person name="Beynon J.L."/>
            <person name="Chapman J."/>
            <person name="Damasceno C.M."/>
            <person name="Dorrance A.E."/>
            <person name="Dou D."/>
            <person name="Dickerman A.W."/>
            <person name="Dubchak I.L."/>
            <person name="Garbelotto M."/>
            <person name="Gijzen M."/>
            <person name="Gordon S.G."/>
            <person name="Govers F."/>
            <person name="Grunwald N.J."/>
            <person name="Huang W."/>
            <person name="Ivors K.L."/>
            <person name="Jones R.W."/>
            <person name="Kamoun S."/>
            <person name="Krampis K."/>
            <person name="Lamour K.H."/>
            <person name="Lee M.K."/>
            <person name="McDonald W.H."/>
            <person name="Medina M."/>
            <person name="Meijer H.J."/>
            <person name="Nordberg E.K."/>
            <person name="Maclean D.J."/>
            <person name="Ospina-Giraldo M.D."/>
            <person name="Morris P.F."/>
            <person name="Phuntumart V."/>
            <person name="Putnam N.H."/>
            <person name="Rash S."/>
            <person name="Rose J.K."/>
            <person name="Sakihama Y."/>
            <person name="Salamov A.A."/>
            <person name="Savidor A."/>
            <person name="Scheuring C.F."/>
            <person name="Smith B.M."/>
            <person name="Sobral B.W."/>
            <person name="Terry A."/>
            <person name="Torto-Alalibo T.A."/>
            <person name="Win J."/>
            <person name="Xu Z."/>
            <person name="Zhang H."/>
            <person name="Grigoriev I.V."/>
            <person name="Rokhsar D.S."/>
            <person name="Boore J.L."/>
        </authorList>
    </citation>
    <scope>NUCLEOTIDE SEQUENCE [LARGE SCALE GENOMIC DNA]</scope>
    <source>
        <strain evidence="3 4">P6497</strain>
    </source>
</reference>
<keyword evidence="4" id="KW-1185">Reference proteome</keyword>
<feature type="compositionally biased region" description="Low complexity" evidence="2">
    <location>
        <begin position="15"/>
        <end position="34"/>
    </location>
</feature>
<keyword evidence="1" id="KW-0175">Coiled coil</keyword>
<accession>G4YEG6</accession>
<protein>
    <submittedName>
        <fullName evidence="3">Uncharacterized protein</fullName>
    </submittedName>
</protein>
<dbReference type="AlphaFoldDB" id="G4YEG6"/>
<proteinExistence type="predicted"/>
<evidence type="ECO:0000256" key="1">
    <source>
        <dbReference type="SAM" id="Coils"/>
    </source>
</evidence>
<evidence type="ECO:0000313" key="3">
    <source>
        <dbReference type="EMBL" id="EGZ26873.1"/>
    </source>
</evidence>
<dbReference type="EMBL" id="JH159151">
    <property type="protein sequence ID" value="EGZ26873.1"/>
    <property type="molecule type" value="Genomic_DNA"/>
</dbReference>
<evidence type="ECO:0000256" key="2">
    <source>
        <dbReference type="SAM" id="MobiDB-lite"/>
    </source>
</evidence>
<evidence type="ECO:0000313" key="4">
    <source>
        <dbReference type="Proteomes" id="UP000002640"/>
    </source>
</evidence>
<dbReference type="KEGG" id="psoj:PHYSODRAFT_320749"/>
<dbReference type="Proteomes" id="UP000002640">
    <property type="component" value="Unassembled WGS sequence"/>
</dbReference>
<feature type="region of interest" description="Disordered" evidence="2">
    <location>
        <begin position="296"/>
        <end position="334"/>
    </location>
</feature>
<feature type="region of interest" description="Disordered" evidence="2">
    <location>
        <begin position="1"/>
        <end position="34"/>
    </location>
</feature>
<feature type="region of interest" description="Disordered" evidence="2">
    <location>
        <begin position="175"/>
        <end position="221"/>
    </location>
</feature>
<dbReference type="SMR" id="G4YEG6"/>
<sequence>MPDTDVNMAENEMCSSPSQSSTEDSDSDNSVAEEASASANGWLMPVVAGVVTAACDNIVLRLERIVTSMDAQIDAAHNTVQETVTAMDATVDGLKLFMSTMFDELLATIRDKFREQDQALVAKLQEQGRVHAAKVRGLEQTLESQNQDLKALKAEVLERKKDMRLLLESREGNADLIPNTDLNMADGEVSTPAYSSTDESDSESSTENGPEAPTEAPSSRTLDSILQRVDAVVTAALANFSSRMINTLDEIAERFGGKIRERDQAVDELEQTFKAKNQALEAEILQLKKDAHLLRENRQGTADLHPSARSVKRIRSQTETEPSTTHPRDHPTSQ</sequence>
<dbReference type="GeneID" id="20644520"/>
<dbReference type="InParanoid" id="G4YEG6"/>
<organism evidence="3 4">
    <name type="scientific">Phytophthora sojae (strain P6497)</name>
    <name type="common">Soybean stem and root rot agent</name>
    <name type="synonym">Phytophthora megasperma f. sp. glycines</name>
    <dbReference type="NCBI Taxonomy" id="1094619"/>
    <lineage>
        <taxon>Eukaryota</taxon>
        <taxon>Sar</taxon>
        <taxon>Stramenopiles</taxon>
        <taxon>Oomycota</taxon>
        <taxon>Peronosporomycetes</taxon>
        <taxon>Peronosporales</taxon>
        <taxon>Peronosporaceae</taxon>
        <taxon>Phytophthora</taxon>
    </lineage>
</organism>
<gene>
    <name evidence="3" type="ORF">PHYSODRAFT_320749</name>
</gene>
<dbReference type="RefSeq" id="XP_009514148.1">
    <property type="nucleotide sequence ID" value="XM_009515853.1"/>
</dbReference>
<name>G4YEG6_PHYSP</name>
<feature type="coiled-coil region" evidence="1">
    <location>
        <begin position="135"/>
        <end position="162"/>
    </location>
</feature>